<proteinExistence type="predicted"/>
<keyword evidence="2" id="KW-1185">Reference proteome</keyword>
<gene>
    <name evidence="1" type="ORF">NBRC116598_20900</name>
</gene>
<comment type="caution">
    <text evidence="1">The sequence shown here is derived from an EMBL/GenBank/DDBJ whole genome shotgun (WGS) entry which is preliminary data.</text>
</comment>
<evidence type="ECO:0000313" key="2">
    <source>
        <dbReference type="Proteomes" id="UP001441944"/>
    </source>
</evidence>
<organism evidence="1 2">
    <name type="scientific">Pseudophaeobacter arcticus</name>
    <dbReference type="NCBI Taxonomy" id="385492"/>
    <lineage>
        <taxon>Bacteria</taxon>
        <taxon>Pseudomonadati</taxon>
        <taxon>Pseudomonadota</taxon>
        <taxon>Alphaproteobacteria</taxon>
        <taxon>Rhodobacterales</taxon>
        <taxon>Paracoccaceae</taxon>
        <taxon>Pseudophaeobacter</taxon>
    </lineage>
</organism>
<evidence type="ECO:0000313" key="1">
    <source>
        <dbReference type="EMBL" id="GAA6196646.1"/>
    </source>
</evidence>
<reference evidence="1 2" key="1">
    <citation type="submission" date="2024-04" db="EMBL/GenBank/DDBJ databases">
        <title>Draft genome sequence of Pseudophaeobacter arcticus NBRC 116598.</title>
        <authorList>
            <person name="Miyakawa T."/>
            <person name="Kusuya Y."/>
            <person name="Miura T."/>
        </authorList>
    </citation>
    <scope>NUCLEOTIDE SEQUENCE [LARGE SCALE GENOMIC DNA]</scope>
    <source>
        <strain evidence="1 2">SU-CL00105</strain>
    </source>
</reference>
<name>A0ABQ0ALA3_9RHOB</name>
<sequence length="118" mass="13251">MHRFDLNAKFSAIGSETSETRIGEIHHVRGSWGGSGSVSTPNAKYFVWRPEYIEGAAPHWRIDCYFKKHKLAGDPKALSRLLSNNMQNAGLCDTPIWVSWHRSDEISGESIGTLFTDD</sequence>
<accession>A0ABQ0ALA3</accession>
<dbReference type="Proteomes" id="UP001441944">
    <property type="component" value="Unassembled WGS sequence"/>
</dbReference>
<dbReference type="RefSeq" id="WP_353399703.1">
    <property type="nucleotide sequence ID" value="NZ_BAABWU010000007.1"/>
</dbReference>
<protein>
    <submittedName>
        <fullName evidence="1">Uncharacterized protein</fullName>
    </submittedName>
</protein>
<dbReference type="EMBL" id="BAABWU010000007">
    <property type="protein sequence ID" value="GAA6196646.1"/>
    <property type="molecule type" value="Genomic_DNA"/>
</dbReference>